<feature type="non-terminal residue" evidence="3">
    <location>
        <position position="478"/>
    </location>
</feature>
<proteinExistence type="predicted"/>
<dbReference type="SUPFAM" id="SSF90257">
    <property type="entry name" value="Myosin rod fragments"/>
    <property type="match status" value="1"/>
</dbReference>
<evidence type="ECO:0000313" key="4">
    <source>
        <dbReference type="Proteomes" id="UP000709351"/>
    </source>
</evidence>
<feature type="region of interest" description="Disordered" evidence="2">
    <location>
        <begin position="303"/>
        <end position="327"/>
    </location>
</feature>
<dbReference type="Gene3D" id="1.10.287.1490">
    <property type="match status" value="1"/>
</dbReference>
<sequence length="478" mass="53384">MKKNVMNRNTEMKIEINKETKDAKRKLGKKERLMKGVAIALVLSQVLLLPMMALASEENPRYHENYYALLSATGELKQGSVVRQYEARGMQTVTDYGKYSSIKNLSNGVDAESDGERHVFHFPNGAPETLYIEGETTEPFAILPWKINISYELNGLEVDPSVLPGEKGLVKIHVAFTRNPNAQDYAKKNYVLIARANFSMEDILSLKAEKAEVVTLGEKKEVMFVLLPGEEDSFDIEVGSNSFSFDGLQFQMMPLRSAQVEKIKDIQDSKKDVEDSYHALKDAGNDLLSNIESSRKSLRDMEKSLHEANSSVKSIQEEGRAFQEERDKSYDSLDKLTESLTPVNGNLSDLTATIGDTKKNIDGRKDSINRIQNSLRDLEDSLTELRSDVPNTTEIEKAKGTVKALNGMLDSSRQETTAEMISALDQSLQGNPLHDTIMNLLQGYSGLSDKEEATKKQLRTLLSDKITPQLASLSSDTR</sequence>
<gene>
    <name evidence="3" type="ORF">HXM93_07975</name>
</gene>
<dbReference type="EMBL" id="JABZRD010000523">
    <property type="protein sequence ID" value="MBF1284447.1"/>
    <property type="molecule type" value="Genomic_DNA"/>
</dbReference>
<name>A0A930H0V6_9FIRM</name>
<evidence type="ECO:0000313" key="3">
    <source>
        <dbReference type="EMBL" id="MBF1284447.1"/>
    </source>
</evidence>
<feature type="coiled-coil region" evidence="1">
    <location>
        <begin position="368"/>
        <end position="415"/>
    </location>
</feature>
<feature type="compositionally biased region" description="Basic and acidic residues" evidence="2">
    <location>
        <begin position="315"/>
        <end position="327"/>
    </location>
</feature>
<dbReference type="Proteomes" id="UP000709351">
    <property type="component" value="Unassembled WGS sequence"/>
</dbReference>
<comment type="caution">
    <text evidence="3">The sequence shown here is derived from an EMBL/GenBank/DDBJ whole genome shotgun (WGS) entry which is preliminary data.</text>
</comment>
<accession>A0A930H0V6</accession>
<dbReference type="AlphaFoldDB" id="A0A930H0V6"/>
<keyword evidence="1" id="KW-0175">Coiled coil</keyword>
<evidence type="ECO:0000256" key="2">
    <source>
        <dbReference type="SAM" id="MobiDB-lite"/>
    </source>
</evidence>
<organism evidence="3 4">
    <name type="scientific">Oribacterium parvum</name>
    <dbReference type="NCBI Taxonomy" id="1501329"/>
    <lineage>
        <taxon>Bacteria</taxon>
        <taxon>Bacillati</taxon>
        <taxon>Bacillota</taxon>
        <taxon>Clostridia</taxon>
        <taxon>Lachnospirales</taxon>
        <taxon>Lachnospiraceae</taxon>
        <taxon>Oribacterium</taxon>
    </lineage>
</organism>
<protein>
    <submittedName>
        <fullName evidence="3">Uncharacterized protein</fullName>
    </submittedName>
</protein>
<evidence type="ECO:0000256" key="1">
    <source>
        <dbReference type="SAM" id="Coils"/>
    </source>
</evidence>
<reference evidence="3" key="1">
    <citation type="submission" date="2020-04" db="EMBL/GenBank/DDBJ databases">
        <title>Deep metagenomics examines the oral microbiome during advanced dental caries in children, revealing novel taxa and co-occurrences with host molecules.</title>
        <authorList>
            <person name="Baker J.L."/>
            <person name="Morton J.T."/>
            <person name="Dinis M."/>
            <person name="Alvarez R."/>
            <person name="Tran N.C."/>
            <person name="Knight R."/>
            <person name="Edlund A."/>
        </authorList>
    </citation>
    <scope>NUCLEOTIDE SEQUENCE</scope>
    <source>
        <strain evidence="3">JCVI_24_bin.2</strain>
    </source>
</reference>